<reference evidence="1" key="2">
    <citation type="submission" date="2021-04" db="EMBL/GenBank/DDBJ databases">
        <authorList>
            <person name="Gilroy R."/>
        </authorList>
    </citation>
    <scope>NUCLEOTIDE SEQUENCE</scope>
    <source>
        <strain evidence="1">ChiSxjej1B13-11774</strain>
    </source>
</reference>
<evidence type="ECO:0000313" key="1">
    <source>
        <dbReference type="EMBL" id="HIZ42213.1"/>
    </source>
</evidence>
<organism evidence="1 2">
    <name type="scientific">Candidatus Gemmiger excrementigallinarum</name>
    <dbReference type="NCBI Taxonomy" id="2838609"/>
    <lineage>
        <taxon>Bacteria</taxon>
        <taxon>Bacillati</taxon>
        <taxon>Bacillota</taxon>
        <taxon>Clostridia</taxon>
        <taxon>Eubacteriales</taxon>
        <taxon>Gemmiger</taxon>
    </lineage>
</organism>
<accession>A0A9D2ERA1</accession>
<dbReference type="EMBL" id="DXBP01000044">
    <property type="protein sequence ID" value="HIZ42213.1"/>
    <property type="molecule type" value="Genomic_DNA"/>
</dbReference>
<reference evidence="1" key="1">
    <citation type="journal article" date="2021" name="PeerJ">
        <title>Extensive microbial diversity within the chicken gut microbiome revealed by metagenomics and culture.</title>
        <authorList>
            <person name="Gilroy R."/>
            <person name="Ravi A."/>
            <person name="Getino M."/>
            <person name="Pursley I."/>
            <person name="Horton D.L."/>
            <person name="Alikhan N.F."/>
            <person name="Baker D."/>
            <person name="Gharbi K."/>
            <person name="Hall N."/>
            <person name="Watson M."/>
            <person name="Adriaenssens E.M."/>
            <person name="Foster-Nyarko E."/>
            <person name="Jarju S."/>
            <person name="Secka A."/>
            <person name="Antonio M."/>
            <person name="Oren A."/>
            <person name="Chaudhuri R.R."/>
            <person name="La Ragione R."/>
            <person name="Hildebrand F."/>
            <person name="Pallen M.J."/>
        </authorList>
    </citation>
    <scope>NUCLEOTIDE SEQUENCE</scope>
    <source>
        <strain evidence="1">ChiSxjej1B13-11774</strain>
    </source>
</reference>
<proteinExistence type="predicted"/>
<evidence type="ECO:0000313" key="2">
    <source>
        <dbReference type="Proteomes" id="UP000824048"/>
    </source>
</evidence>
<protein>
    <submittedName>
        <fullName evidence="1">Uncharacterized protein</fullName>
    </submittedName>
</protein>
<dbReference type="AlphaFoldDB" id="A0A9D2ERA1"/>
<gene>
    <name evidence="1" type="ORF">H9811_06600</name>
</gene>
<name>A0A9D2ERA1_9FIRM</name>
<sequence>MKELLLAAVVLAAGLFGWFLCRNLDGFMDKYRKARKKHREDNQPGHDV</sequence>
<dbReference type="Proteomes" id="UP000824048">
    <property type="component" value="Unassembled WGS sequence"/>
</dbReference>
<comment type="caution">
    <text evidence="1">The sequence shown here is derived from an EMBL/GenBank/DDBJ whole genome shotgun (WGS) entry which is preliminary data.</text>
</comment>